<evidence type="ECO:0000256" key="2">
    <source>
        <dbReference type="ARBA" id="ARBA00022475"/>
    </source>
</evidence>
<keyword evidence="4 6" id="KW-1133">Transmembrane helix</keyword>
<proteinExistence type="predicted"/>
<evidence type="ECO:0000313" key="7">
    <source>
        <dbReference type="EMBL" id="NGO66007.1"/>
    </source>
</evidence>
<dbReference type="Pfam" id="PF02653">
    <property type="entry name" value="BPD_transp_2"/>
    <property type="match status" value="1"/>
</dbReference>
<feature type="transmembrane region" description="Helical" evidence="6">
    <location>
        <begin position="6"/>
        <end position="26"/>
    </location>
</feature>
<keyword evidence="3 6" id="KW-0812">Transmembrane</keyword>
<dbReference type="PANTHER" id="PTHR47089:SF1">
    <property type="entry name" value="GUANOSINE ABC TRANSPORTER PERMEASE PROTEIN NUPP"/>
    <property type="match status" value="1"/>
</dbReference>
<reference evidence="7 8" key="1">
    <citation type="submission" date="2020-02" db="EMBL/GenBank/DDBJ databases">
        <title>Genome sequence of the type strain CCBAU10050 of Rhizobium daejeonense.</title>
        <authorList>
            <person name="Gao J."/>
            <person name="Sun J."/>
        </authorList>
    </citation>
    <scope>NUCLEOTIDE SEQUENCE [LARGE SCALE GENOMIC DNA]</scope>
    <source>
        <strain evidence="7 8">CCBAU10050</strain>
    </source>
</reference>
<evidence type="ECO:0000256" key="1">
    <source>
        <dbReference type="ARBA" id="ARBA00004651"/>
    </source>
</evidence>
<comment type="caution">
    <text evidence="7">The sequence shown here is derived from an EMBL/GenBank/DDBJ whole genome shotgun (WGS) entry which is preliminary data.</text>
</comment>
<evidence type="ECO:0000256" key="5">
    <source>
        <dbReference type="ARBA" id="ARBA00023136"/>
    </source>
</evidence>
<feature type="transmembrane region" description="Helical" evidence="6">
    <location>
        <begin position="272"/>
        <end position="294"/>
    </location>
</feature>
<dbReference type="PANTHER" id="PTHR47089">
    <property type="entry name" value="ABC TRANSPORTER, PERMEASE PROTEIN"/>
    <property type="match status" value="1"/>
</dbReference>
<dbReference type="GO" id="GO:0022857">
    <property type="term" value="F:transmembrane transporter activity"/>
    <property type="evidence" value="ECO:0007669"/>
    <property type="project" value="InterPro"/>
</dbReference>
<feature type="transmembrane region" description="Helical" evidence="6">
    <location>
        <begin position="189"/>
        <end position="208"/>
    </location>
</feature>
<evidence type="ECO:0000313" key="8">
    <source>
        <dbReference type="Proteomes" id="UP000477849"/>
    </source>
</evidence>
<feature type="transmembrane region" description="Helical" evidence="6">
    <location>
        <begin position="100"/>
        <end position="122"/>
    </location>
</feature>
<evidence type="ECO:0000256" key="6">
    <source>
        <dbReference type="SAM" id="Phobius"/>
    </source>
</evidence>
<dbReference type="CDD" id="cd06580">
    <property type="entry name" value="TM_PBP1_transp_TpRbsC_like"/>
    <property type="match status" value="1"/>
</dbReference>
<feature type="transmembrane region" description="Helical" evidence="6">
    <location>
        <begin position="306"/>
        <end position="330"/>
    </location>
</feature>
<dbReference type="EMBL" id="JAAKZH010000008">
    <property type="protein sequence ID" value="NGO66007.1"/>
    <property type="molecule type" value="Genomic_DNA"/>
</dbReference>
<keyword evidence="2" id="KW-1003">Cell membrane</keyword>
<dbReference type="AlphaFoldDB" id="A0A6M1S9A0"/>
<protein>
    <submittedName>
        <fullName evidence="7">ABC transporter permease</fullName>
    </submittedName>
</protein>
<dbReference type="Proteomes" id="UP000477849">
    <property type="component" value="Unassembled WGS sequence"/>
</dbReference>
<feature type="transmembrane region" description="Helical" evidence="6">
    <location>
        <begin position="134"/>
        <end position="153"/>
    </location>
</feature>
<evidence type="ECO:0000256" key="3">
    <source>
        <dbReference type="ARBA" id="ARBA00022692"/>
    </source>
</evidence>
<organism evidence="7 8">
    <name type="scientific">Rhizobium daejeonense</name>
    <dbReference type="NCBI Taxonomy" id="240521"/>
    <lineage>
        <taxon>Bacteria</taxon>
        <taxon>Pseudomonadati</taxon>
        <taxon>Pseudomonadota</taxon>
        <taxon>Alphaproteobacteria</taxon>
        <taxon>Hyphomicrobiales</taxon>
        <taxon>Rhizobiaceae</taxon>
        <taxon>Rhizobium/Agrobacterium group</taxon>
        <taxon>Rhizobium</taxon>
    </lineage>
</organism>
<comment type="subcellular location">
    <subcellularLocation>
        <location evidence="1">Cell membrane</location>
        <topology evidence="1">Multi-pass membrane protein</topology>
    </subcellularLocation>
</comment>
<gene>
    <name evidence="7" type="ORF">G6N76_20305</name>
</gene>
<feature type="transmembrane region" description="Helical" evidence="6">
    <location>
        <begin position="47"/>
        <end position="69"/>
    </location>
</feature>
<dbReference type="GO" id="GO:0005886">
    <property type="term" value="C:plasma membrane"/>
    <property type="evidence" value="ECO:0007669"/>
    <property type="project" value="UniProtKB-SubCell"/>
</dbReference>
<keyword evidence="8" id="KW-1185">Reference proteome</keyword>
<feature type="transmembrane region" description="Helical" evidence="6">
    <location>
        <begin position="229"/>
        <end position="252"/>
    </location>
</feature>
<accession>A0A6M1S9A0</accession>
<dbReference type="InterPro" id="IPR001851">
    <property type="entry name" value="ABC_transp_permease"/>
</dbReference>
<evidence type="ECO:0000256" key="4">
    <source>
        <dbReference type="ARBA" id="ARBA00022989"/>
    </source>
</evidence>
<sequence length="343" mass="35896">MESNAFLVLLAFGSSIAIGLVVLSFLGVDPLHALAVMLDGAFGSRRALADTLVFMTPRLLTALAALIALRCGFFNLGAEGQLQLGAIGAILPATLLPPTLGYLLLPASILCGALFGALWGLIPALLKLWRGANEIIVTLMMNFIGVYLVKYLVQGPLQPAESNFNMSAKIADGAALPIILTGTRLHGGMLLALALAVAVWFVLYHTPYGIRLRAAGLSPRAARLQGMQLARLVISSMLISGGIAGVAGAVEVLGVQYRLIEGFSSNLGFDGLAIALLGSLEPFGSVIVAVYFGAINSGTLALQSTLSIPAALAQIMASLPIIFLACIHGYRFLKGRPLWSSTR</sequence>
<name>A0A6M1S9A0_9HYPH</name>
<keyword evidence="5 6" id="KW-0472">Membrane</keyword>